<evidence type="ECO:0000313" key="1">
    <source>
        <dbReference type="EMBL" id="QDT91090.1"/>
    </source>
</evidence>
<keyword evidence="2" id="KW-1185">Reference proteome</keyword>
<proteinExistence type="predicted"/>
<dbReference type="EMBL" id="CP036343">
    <property type="protein sequence ID" value="QDT91090.1"/>
    <property type="molecule type" value="Genomic_DNA"/>
</dbReference>
<protein>
    <submittedName>
        <fullName evidence="1">Uncharacterized protein</fullName>
    </submittedName>
</protein>
<gene>
    <name evidence="1" type="ORF">Pan161_27450</name>
</gene>
<accession>A0A517VDK8</accession>
<reference evidence="1 2" key="1">
    <citation type="submission" date="2019-02" db="EMBL/GenBank/DDBJ databases">
        <title>Deep-cultivation of Planctomycetes and their phenomic and genomic characterization uncovers novel biology.</title>
        <authorList>
            <person name="Wiegand S."/>
            <person name="Jogler M."/>
            <person name="Boedeker C."/>
            <person name="Pinto D."/>
            <person name="Vollmers J."/>
            <person name="Rivas-Marin E."/>
            <person name="Kohn T."/>
            <person name="Peeters S.H."/>
            <person name="Heuer A."/>
            <person name="Rast P."/>
            <person name="Oberbeckmann S."/>
            <person name="Bunk B."/>
            <person name="Jeske O."/>
            <person name="Meyerdierks A."/>
            <person name="Storesund J.E."/>
            <person name="Kallscheuer N."/>
            <person name="Luecker S."/>
            <person name="Lage O.M."/>
            <person name="Pohl T."/>
            <person name="Merkel B.J."/>
            <person name="Hornburger P."/>
            <person name="Mueller R.-W."/>
            <person name="Bruemmer F."/>
            <person name="Labrenz M."/>
            <person name="Spormann A.M."/>
            <person name="Op den Camp H."/>
            <person name="Overmann J."/>
            <person name="Amann R."/>
            <person name="Jetten M.S.M."/>
            <person name="Mascher T."/>
            <person name="Medema M.H."/>
            <person name="Devos D.P."/>
            <person name="Kaster A.-K."/>
            <person name="Ovreas L."/>
            <person name="Rohde M."/>
            <person name="Galperin M.Y."/>
            <person name="Jogler C."/>
        </authorList>
    </citation>
    <scope>NUCLEOTIDE SEQUENCE [LARGE SCALE GENOMIC DNA]</scope>
    <source>
        <strain evidence="1 2">Pan161</strain>
    </source>
</reference>
<dbReference type="AlphaFoldDB" id="A0A517VDK8"/>
<evidence type="ECO:0000313" key="2">
    <source>
        <dbReference type="Proteomes" id="UP000316855"/>
    </source>
</evidence>
<organism evidence="1 2">
    <name type="scientific">Gimesia algae</name>
    <dbReference type="NCBI Taxonomy" id="2527971"/>
    <lineage>
        <taxon>Bacteria</taxon>
        <taxon>Pseudomonadati</taxon>
        <taxon>Planctomycetota</taxon>
        <taxon>Planctomycetia</taxon>
        <taxon>Planctomycetales</taxon>
        <taxon>Planctomycetaceae</taxon>
        <taxon>Gimesia</taxon>
    </lineage>
</organism>
<sequence>MKFTFTQIPTMQGIRMSDCHSRARTWYPRLSGGSGNSNSACRLAHILLCNSYYFLATSRFHKVLSNLARDHGTSDHFQKPDFYVNCESLRRNLHLKKCNCPGFLASYLMDLTSFQQFCQ</sequence>
<dbReference type="Proteomes" id="UP000316855">
    <property type="component" value="Chromosome"/>
</dbReference>
<dbReference type="KEGG" id="gax:Pan161_27450"/>
<name>A0A517VDK8_9PLAN</name>